<gene>
    <name evidence="1" type="ORF">CONPUDRAFT_103928</name>
</gene>
<comment type="caution">
    <text evidence="1">The sequence shown here is derived from an EMBL/GenBank/DDBJ whole genome shotgun (WGS) entry which is preliminary data.</text>
</comment>
<dbReference type="EMBL" id="JH711578">
    <property type="protein sequence ID" value="EIW80913.1"/>
    <property type="molecule type" value="Genomic_DNA"/>
</dbReference>
<dbReference type="GeneID" id="19198451"/>
<dbReference type="OMA" id="ALWERYS"/>
<dbReference type="Gene3D" id="1.25.40.10">
    <property type="entry name" value="Tetratricopeptide repeat domain"/>
    <property type="match status" value="1"/>
</dbReference>
<protein>
    <recommendedName>
        <fullName evidence="3">Pentacotripeptide-repeat region of PRORP domain-containing protein</fullName>
    </recommendedName>
</protein>
<dbReference type="RefSeq" id="XP_007768369.1">
    <property type="nucleotide sequence ID" value="XM_007770179.1"/>
</dbReference>
<accession>A0A5M3MP85</accession>
<evidence type="ECO:0008006" key="3">
    <source>
        <dbReference type="Google" id="ProtNLM"/>
    </source>
</evidence>
<dbReference type="GO" id="GO:0003729">
    <property type="term" value="F:mRNA binding"/>
    <property type="evidence" value="ECO:0007669"/>
    <property type="project" value="TreeGrafter"/>
</dbReference>
<evidence type="ECO:0000313" key="1">
    <source>
        <dbReference type="EMBL" id="EIW80913.1"/>
    </source>
</evidence>
<dbReference type="PANTHER" id="PTHR47938">
    <property type="entry name" value="RESPIRATORY COMPLEX I CHAPERONE (CIA84), PUTATIVE (AFU_ORTHOLOGUE AFUA_2G06020)-RELATED"/>
    <property type="match status" value="1"/>
</dbReference>
<dbReference type="Proteomes" id="UP000053558">
    <property type="component" value="Unassembled WGS sequence"/>
</dbReference>
<proteinExistence type="predicted"/>
<reference evidence="2" key="1">
    <citation type="journal article" date="2012" name="Science">
        <title>The Paleozoic origin of enzymatic lignin decomposition reconstructed from 31 fungal genomes.</title>
        <authorList>
            <person name="Floudas D."/>
            <person name="Binder M."/>
            <person name="Riley R."/>
            <person name="Barry K."/>
            <person name="Blanchette R.A."/>
            <person name="Henrissat B."/>
            <person name="Martinez A.T."/>
            <person name="Otillar R."/>
            <person name="Spatafora J.W."/>
            <person name="Yadav J.S."/>
            <person name="Aerts A."/>
            <person name="Benoit I."/>
            <person name="Boyd A."/>
            <person name="Carlson A."/>
            <person name="Copeland A."/>
            <person name="Coutinho P.M."/>
            <person name="de Vries R.P."/>
            <person name="Ferreira P."/>
            <person name="Findley K."/>
            <person name="Foster B."/>
            <person name="Gaskell J."/>
            <person name="Glotzer D."/>
            <person name="Gorecki P."/>
            <person name="Heitman J."/>
            <person name="Hesse C."/>
            <person name="Hori C."/>
            <person name="Igarashi K."/>
            <person name="Jurgens J.A."/>
            <person name="Kallen N."/>
            <person name="Kersten P."/>
            <person name="Kohler A."/>
            <person name="Kuees U."/>
            <person name="Kumar T.K.A."/>
            <person name="Kuo A."/>
            <person name="LaButti K."/>
            <person name="Larrondo L.F."/>
            <person name="Lindquist E."/>
            <person name="Ling A."/>
            <person name="Lombard V."/>
            <person name="Lucas S."/>
            <person name="Lundell T."/>
            <person name="Martin R."/>
            <person name="McLaughlin D.J."/>
            <person name="Morgenstern I."/>
            <person name="Morin E."/>
            <person name="Murat C."/>
            <person name="Nagy L.G."/>
            <person name="Nolan M."/>
            <person name="Ohm R.A."/>
            <person name="Patyshakuliyeva A."/>
            <person name="Rokas A."/>
            <person name="Ruiz-Duenas F.J."/>
            <person name="Sabat G."/>
            <person name="Salamov A."/>
            <person name="Samejima M."/>
            <person name="Schmutz J."/>
            <person name="Slot J.C."/>
            <person name="St John F."/>
            <person name="Stenlid J."/>
            <person name="Sun H."/>
            <person name="Sun S."/>
            <person name="Syed K."/>
            <person name="Tsang A."/>
            <person name="Wiebenga A."/>
            <person name="Young D."/>
            <person name="Pisabarro A."/>
            <person name="Eastwood D.C."/>
            <person name="Martin F."/>
            <person name="Cullen D."/>
            <person name="Grigoriev I.V."/>
            <person name="Hibbett D.S."/>
        </authorList>
    </citation>
    <scope>NUCLEOTIDE SEQUENCE [LARGE SCALE GENOMIC DNA]</scope>
    <source>
        <strain evidence="2">RWD-64-598 SS2</strain>
    </source>
</reference>
<dbReference type="InterPro" id="IPR011990">
    <property type="entry name" value="TPR-like_helical_dom_sf"/>
</dbReference>
<dbReference type="AlphaFoldDB" id="A0A5M3MP85"/>
<dbReference type="PANTHER" id="PTHR47938:SF35">
    <property type="entry name" value="PENTATRICOPEPTIDE REPEAT-CONTAINING PROTEIN 4, MITOCHONDRIAL-RELATED"/>
    <property type="match status" value="1"/>
</dbReference>
<keyword evidence="2" id="KW-1185">Reference proteome</keyword>
<dbReference type="OrthoDB" id="185373at2759"/>
<sequence length="791" mass="88036">MSVCRRLLPQGHDITRVSSFTHALRASQLPSRRPRLAHYAAINSSAVLHSSSRAGEIPSSSHVQFDRTRQLLAQKLKEATQLSSAGGASTSRQAEVRTDDPLAMFLSLRCKDRSLVTKVPGSALVYLYETAAELGQLQTMELIAKDIVEVWATNTPASIDTLFMMLACMRRVEEAPFSHIDDLLEAIRDTVPSITSSATSQSLALQYLLDCTFLDAADDVALETLLPLITDAIETMIVPSNIHSAPCEPSTPSLLAFKLVDKLMSLERNSNALELFKALIKSRFIPPEAVQYMNDQASTRDFDFILRSALCKAAAHWGWHSHAILLARELAIAPPSPSPAALQLCCETLYSALNANSSPLLDLCVDLLVLLDVRDITWTIPRGLLRLFYNRAYEQDSHTAAERMYRHTQDPDVLDCVAYPPPSGRALTWLMRYLAVSSQNTHLARQLAKQVLDDGEPIPPPDRAIFISCAAVRGLASQARALWERYATGNDRQLVTGNGRTMLRMVSLFQALVSRAKSKAGYFGQGEQDDAAQSKEEEEGKAEDYSRFLSRVLDEFEECHRPLQDAEHFNLTSIARACILVGRIKEGLAAFKMLLARKEIPDQVDINVGLSAMAQHSPRDAAQVVEEMLKRGMYPDAVTYGTILHHALIHDDTQLAHALLSQMREQSQELSSKTVTSLIHASMQSKDGSASSKPNIRRAWDIISTLDRTKHGVPPSVGKHCADAALQADDPEMAFKFWEAVMREKVEWDDRKHVLLRTSIARVLRRHCEAERISRSRVEMMLARMRQGPRS</sequence>
<dbReference type="KEGG" id="cput:CONPUDRAFT_103928"/>
<name>A0A5M3MP85_CONPW</name>
<evidence type="ECO:0000313" key="2">
    <source>
        <dbReference type="Proteomes" id="UP000053558"/>
    </source>
</evidence>
<organism evidence="1 2">
    <name type="scientific">Coniophora puteana (strain RWD-64-598)</name>
    <name type="common">Brown rot fungus</name>
    <dbReference type="NCBI Taxonomy" id="741705"/>
    <lineage>
        <taxon>Eukaryota</taxon>
        <taxon>Fungi</taxon>
        <taxon>Dikarya</taxon>
        <taxon>Basidiomycota</taxon>
        <taxon>Agaricomycotina</taxon>
        <taxon>Agaricomycetes</taxon>
        <taxon>Agaricomycetidae</taxon>
        <taxon>Boletales</taxon>
        <taxon>Coniophorineae</taxon>
        <taxon>Coniophoraceae</taxon>
        <taxon>Coniophora</taxon>
    </lineage>
</organism>